<gene>
    <name evidence="1" type="ORF">EQ803_16055</name>
</gene>
<dbReference type="RefSeq" id="WP_134656422.1">
    <property type="nucleotide sequence ID" value="NZ_SCLP01000007.1"/>
</dbReference>
<organism evidence="1 2">
    <name type="scientific">Bacillus thuringiensis</name>
    <dbReference type="NCBI Taxonomy" id="1428"/>
    <lineage>
        <taxon>Bacteria</taxon>
        <taxon>Bacillati</taxon>
        <taxon>Bacillota</taxon>
        <taxon>Bacilli</taxon>
        <taxon>Bacillales</taxon>
        <taxon>Bacillaceae</taxon>
        <taxon>Bacillus</taxon>
        <taxon>Bacillus cereus group</taxon>
    </lineage>
</organism>
<dbReference type="InterPro" id="IPR056951">
    <property type="entry name" value="Phage_connect_2"/>
</dbReference>
<proteinExistence type="predicted"/>
<evidence type="ECO:0000313" key="2">
    <source>
        <dbReference type="Proteomes" id="UP000297630"/>
    </source>
</evidence>
<protein>
    <submittedName>
        <fullName evidence="1">Phage gp6-like head-tail connector protein</fullName>
    </submittedName>
</protein>
<accession>A0A4Y8T3D0</accession>
<dbReference type="NCBIfam" id="TIGR01560">
    <property type="entry name" value="put_DNA_pack"/>
    <property type="match status" value="1"/>
</dbReference>
<dbReference type="Gene3D" id="1.10.3230.30">
    <property type="entry name" value="Phage gp6-like head-tail connector protein"/>
    <property type="match status" value="1"/>
</dbReference>
<evidence type="ECO:0000313" key="1">
    <source>
        <dbReference type="EMBL" id="TFF45778.1"/>
    </source>
</evidence>
<name>A0A4Y8T3D0_BACTU</name>
<sequence>MLEEVKRYLRIDGDEEDQDIESFINTAKQDLIDAGVNENRLVTDLGKTAIKIIVGSLYDGEESKLSKTLLNIITKLKYCGEAP</sequence>
<dbReference type="CDD" id="cd08054">
    <property type="entry name" value="gp6"/>
    <property type="match status" value="1"/>
</dbReference>
<comment type="caution">
    <text evidence="1">The sequence shown here is derived from an EMBL/GenBank/DDBJ whole genome shotgun (WGS) entry which is preliminary data.</text>
</comment>
<dbReference type="EMBL" id="SCLP01000007">
    <property type="protein sequence ID" value="TFF45778.1"/>
    <property type="molecule type" value="Genomic_DNA"/>
</dbReference>
<dbReference type="InterPro" id="IPR006450">
    <property type="entry name" value="Phage_HK97_gp6-like"/>
</dbReference>
<reference evidence="1 2" key="1">
    <citation type="submission" date="2019-01" db="EMBL/GenBank/DDBJ databases">
        <title>Draft genome sequence of Bacillus sp. DPC6431.</title>
        <authorList>
            <person name="Arbulu S."/>
            <person name="Murphy K."/>
            <person name="O'Sullivan O."/>
            <person name="Rea M.C."/>
            <person name="Hill C."/>
            <person name="Ross R.P."/>
        </authorList>
    </citation>
    <scope>NUCLEOTIDE SEQUENCE [LARGE SCALE GENOMIC DNA]</scope>
    <source>
        <strain evidence="1 2">DPC6431</strain>
    </source>
</reference>
<dbReference type="AlphaFoldDB" id="A0A4Y8T3D0"/>
<dbReference type="Pfam" id="PF24829">
    <property type="entry name" value="Phage_connect_2"/>
    <property type="match status" value="1"/>
</dbReference>
<dbReference type="Proteomes" id="UP000297630">
    <property type="component" value="Unassembled WGS sequence"/>
</dbReference>